<dbReference type="SUPFAM" id="SSF53474">
    <property type="entry name" value="alpha/beta-Hydrolases"/>
    <property type="match status" value="1"/>
</dbReference>
<comment type="caution">
    <text evidence="3">The sequence shown here is derived from an EMBL/GenBank/DDBJ whole genome shotgun (WGS) entry which is preliminary data.</text>
</comment>
<protein>
    <recommendedName>
        <fullName evidence="2">AB hydrolase-1 domain-containing protein</fullName>
    </recommendedName>
</protein>
<reference evidence="3 4" key="1">
    <citation type="submission" date="2019-06" db="EMBL/GenBank/DDBJ databases">
        <title>Whole genome shotgun sequence of Streptomyces gardneri NBRC 12865.</title>
        <authorList>
            <person name="Hosoyama A."/>
            <person name="Uohara A."/>
            <person name="Ohji S."/>
            <person name="Ichikawa N."/>
        </authorList>
    </citation>
    <scope>NUCLEOTIDE SEQUENCE [LARGE SCALE GENOMIC DNA]</scope>
    <source>
        <strain evidence="3 4">NBRC 12865</strain>
    </source>
</reference>
<dbReference type="InterPro" id="IPR050266">
    <property type="entry name" value="AB_hydrolase_sf"/>
</dbReference>
<organism evidence="3 4">
    <name type="scientific">Streptomyces gardneri</name>
    <dbReference type="NCBI Taxonomy" id="66892"/>
    <lineage>
        <taxon>Bacteria</taxon>
        <taxon>Bacillati</taxon>
        <taxon>Actinomycetota</taxon>
        <taxon>Actinomycetes</taxon>
        <taxon>Kitasatosporales</taxon>
        <taxon>Streptomycetaceae</taxon>
        <taxon>Streptomyces</taxon>
    </lineage>
</organism>
<evidence type="ECO:0000256" key="1">
    <source>
        <dbReference type="ARBA" id="ARBA00022801"/>
    </source>
</evidence>
<evidence type="ECO:0000313" key="4">
    <source>
        <dbReference type="Proteomes" id="UP000315226"/>
    </source>
</evidence>
<evidence type="ECO:0000259" key="2">
    <source>
        <dbReference type="Pfam" id="PF00561"/>
    </source>
</evidence>
<dbReference type="RefSeq" id="WP_141295094.1">
    <property type="nucleotide sequence ID" value="NZ_BJMN01000011.1"/>
</dbReference>
<dbReference type="PANTHER" id="PTHR43798:SF31">
    <property type="entry name" value="AB HYDROLASE SUPERFAMILY PROTEIN YCLE"/>
    <property type="match status" value="1"/>
</dbReference>
<dbReference type="InterPro" id="IPR029058">
    <property type="entry name" value="AB_hydrolase_fold"/>
</dbReference>
<dbReference type="GO" id="GO:0016020">
    <property type="term" value="C:membrane"/>
    <property type="evidence" value="ECO:0007669"/>
    <property type="project" value="TreeGrafter"/>
</dbReference>
<dbReference type="GO" id="GO:0016787">
    <property type="term" value="F:hydrolase activity"/>
    <property type="evidence" value="ECO:0007669"/>
    <property type="project" value="UniProtKB-KW"/>
</dbReference>
<dbReference type="AlphaFoldDB" id="A0A4Y3RHT3"/>
<keyword evidence="4" id="KW-1185">Reference proteome</keyword>
<dbReference type="EMBL" id="BJMN01000011">
    <property type="protein sequence ID" value="GEB56253.1"/>
    <property type="molecule type" value="Genomic_DNA"/>
</dbReference>
<dbReference type="Pfam" id="PF00561">
    <property type="entry name" value="Abhydrolase_1"/>
    <property type="match status" value="1"/>
</dbReference>
<dbReference type="InterPro" id="IPR000073">
    <property type="entry name" value="AB_hydrolase_1"/>
</dbReference>
<gene>
    <name evidence="3" type="ORF">SGA01_18580</name>
</gene>
<dbReference type="Gene3D" id="3.40.50.1820">
    <property type="entry name" value="alpha/beta hydrolase"/>
    <property type="match status" value="1"/>
</dbReference>
<dbReference type="OrthoDB" id="4298576at2"/>
<sequence>MAATVTQAASTVTDLYVDHISTIPANAGDKVKLFVREHKATSHGGGPRRTILMLHGRSVAGVAVFDLPYKEYSWAAKLAKAGHDVYVMELQGSGLSTRPRMDDHRNVSPAPSQRGLLVPNPNAAIYTGPVEYGSQLNNSQSDWDEVDAVVDFVLDRAGVTKLDLFGYSAGSQQLGPYAIKHHGKVRSLFLVAPIFPPNGRKSKDGTDFDAPQPMPVSLPEGAFDFPMTVGTKGGLENSWQRDLKCPGQREPAMLDEVWKAMMAVDPIGATWGGRVPGSPEGLNRIRNSFWWGWNSTTVELHKVLGDKVPVCIVYGEHDSIVNTSPDLGLTYFSTPELYRRIPGKKKLMFRISCAGHQVLWEHQAELVHTMSEDWLKNSKVEGATKGSYDRDADGALTLLEE</sequence>
<feature type="domain" description="AB hydrolase-1" evidence="2">
    <location>
        <begin position="50"/>
        <end position="362"/>
    </location>
</feature>
<evidence type="ECO:0000313" key="3">
    <source>
        <dbReference type="EMBL" id="GEB56253.1"/>
    </source>
</evidence>
<dbReference type="PANTHER" id="PTHR43798">
    <property type="entry name" value="MONOACYLGLYCEROL LIPASE"/>
    <property type="match status" value="1"/>
</dbReference>
<dbReference type="Proteomes" id="UP000315226">
    <property type="component" value="Unassembled WGS sequence"/>
</dbReference>
<proteinExistence type="predicted"/>
<name>A0A4Y3RHT3_9ACTN</name>
<keyword evidence="1" id="KW-0378">Hydrolase</keyword>
<accession>A0A4Y3RHT3</accession>